<proteinExistence type="predicted"/>
<protein>
    <submittedName>
        <fullName evidence="5">DUF3048 domain-containing protein</fullName>
    </submittedName>
</protein>
<dbReference type="Pfam" id="PF11258">
    <property type="entry name" value="DUF3048"/>
    <property type="match status" value="1"/>
</dbReference>
<evidence type="ECO:0000256" key="1">
    <source>
        <dbReference type="SAM" id="MobiDB-lite"/>
    </source>
</evidence>
<gene>
    <name evidence="5" type="ORF">H1164_07850</name>
</gene>
<dbReference type="EMBL" id="JACEIP010000009">
    <property type="protein sequence ID" value="MBA4542814.1"/>
    <property type="molecule type" value="Genomic_DNA"/>
</dbReference>
<keyword evidence="2" id="KW-0732">Signal</keyword>
<sequence>MKRKRWPWIMVIALLLTACAKPHAPSEPKGEQPPPAALSPLTGTPISEGKRPLLMVMINNHRQARPQSGLQRADVVVEILAEGEITRFAAFYFNDLNGTVGPVRSVRPYYLDLAERAHAVVVHAGGSTGALKQIREGDIPHLDGIHQDARYFTRVSFRKPPHNLYSRLEELEQAAEKKGEVPSIRGGYHFADAPATENGQAASEIHLVYHPLYAAGYQYDRATNAYIRYTEGEKQTDRDTGQPLSMQNVLVIFARHRVLDAAGHREVDVTGKGKGYLFQRGKGIPIEWRFRDGWIVPFKDGKEVGLLPGKTWVNILPETGKVSFR</sequence>
<organism evidence="5 6">
    <name type="scientific">Thermoactinomyces daqus</name>
    <dbReference type="NCBI Taxonomy" id="1329516"/>
    <lineage>
        <taxon>Bacteria</taxon>
        <taxon>Bacillati</taxon>
        <taxon>Bacillota</taxon>
        <taxon>Bacilli</taxon>
        <taxon>Bacillales</taxon>
        <taxon>Thermoactinomycetaceae</taxon>
        <taxon>Thermoactinomyces</taxon>
    </lineage>
</organism>
<feature type="domain" description="DUF3048" evidence="3">
    <location>
        <begin position="41"/>
        <end position="179"/>
    </location>
</feature>
<evidence type="ECO:0000313" key="5">
    <source>
        <dbReference type="EMBL" id="MBA4542814.1"/>
    </source>
</evidence>
<dbReference type="OrthoDB" id="9779102at2"/>
<dbReference type="Pfam" id="PF17479">
    <property type="entry name" value="DUF3048_C"/>
    <property type="match status" value="1"/>
</dbReference>
<evidence type="ECO:0000313" key="6">
    <source>
        <dbReference type="Proteomes" id="UP000530514"/>
    </source>
</evidence>
<evidence type="ECO:0000256" key="2">
    <source>
        <dbReference type="SAM" id="SignalP"/>
    </source>
</evidence>
<dbReference type="PROSITE" id="PS51257">
    <property type="entry name" value="PROKAR_LIPOPROTEIN"/>
    <property type="match status" value="1"/>
</dbReference>
<dbReference type="InterPro" id="IPR023158">
    <property type="entry name" value="YerB-like_sf"/>
</dbReference>
<dbReference type="Gene3D" id="3.50.90.10">
    <property type="entry name" value="YerB-like"/>
    <property type="match status" value="1"/>
</dbReference>
<accession>A0A7W1XA59</accession>
<evidence type="ECO:0000259" key="3">
    <source>
        <dbReference type="Pfam" id="PF11258"/>
    </source>
</evidence>
<keyword evidence="6" id="KW-1185">Reference proteome</keyword>
<reference evidence="5 6" key="1">
    <citation type="submission" date="2020-07" db="EMBL/GenBank/DDBJ databases">
        <authorList>
            <person name="Feng H."/>
        </authorList>
    </citation>
    <scope>NUCLEOTIDE SEQUENCE [LARGE SCALE GENOMIC DNA]</scope>
    <source>
        <strain evidence="6">s-11</strain>
    </source>
</reference>
<feature type="signal peptide" evidence="2">
    <location>
        <begin position="1"/>
        <end position="20"/>
    </location>
</feature>
<dbReference type="InterPro" id="IPR021416">
    <property type="entry name" value="DUF3048_N"/>
</dbReference>
<feature type="chain" id="PRO_5038886154" evidence="2">
    <location>
        <begin position="21"/>
        <end position="325"/>
    </location>
</feature>
<feature type="domain" description="DUF3048" evidence="4">
    <location>
        <begin position="213"/>
        <end position="313"/>
    </location>
</feature>
<name>A0A7W1XA59_9BACL</name>
<dbReference type="AlphaFoldDB" id="A0A7W1XA59"/>
<comment type="caution">
    <text evidence="5">The sequence shown here is derived from an EMBL/GenBank/DDBJ whole genome shotgun (WGS) entry which is preliminary data.</text>
</comment>
<dbReference type="SUPFAM" id="SSF159774">
    <property type="entry name" value="YerB-like"/>
    <property type="match status" value="1"/>
</dbReference>
<dbReference type="Proteomes" id="UP000530514">
    <property type="component" value="Unassembled WGS sequence"/>
</dbReference>
<evidence type="ECO:0000259" key="4">
    <source>
        <dbReference type="Pfam" id="PF17479"/>
    </source>
</evidence>
<dbReference type="RefSeq" id="WP_033100090.1">
    <property type="nucleotide sequence ID" value="NZ_JACEIP010000009.1"/>
</dbReference>
<dbReference type="InterPro" id="IPR035328">
    <property type="entry name" value="DUF3048_C"/>
</dbReference>
<feature type="region of interest" description="Disordered" evidence="1">
    <location>
        <begin position="23"/>
        <end position="43"/>
    </location>
</feature>